<dbReference type="InterPro" id="IPR036259">
    <property type="entry name" value="MFS_trans_sf"/>
</dbReference>
<feature type="transmembrane region" description="Helical" evidence="8">
    <location>
        <begin position="565"/>
        <end position="585"/>
    </location>
</feature>
<feature type="transmembrane region" description="Helical" evidence="8">
    <location>
        <begin position="769"/>
        <end position="791"/>
    </location>
</feature>
<feature type="region of interest" description="Disordered" evidence="7">
    <location>
        <begin position="1"/>
        <end position="36"/>
    </location>
</feature>
<dbReference type="PANTHER" id="PTHR23501:SF12">
    <property type="entry name" value="MAJOR FACILITATOR SUPERFAMILY (MFS) PROFILE DOMAIN-CONTAINING PROTEIN-RELATED"/>
    <property type="match status" value="1"/>
</dbReference>
<dbReference type="PANTHER" id="PTHR23501">
    <property type="entry name" value="MAJOR FACILITATOR SUPERFAMILY"/>
    <property type="match status" value="1"/>
</dbReference>
<organism evidence="10 11">
    <name type="scientific">Anthostomella pinea</name>
    <dbReference type="NCBI Taxonomy" id="933095"/>
    <lineage>
        <taxon>Eukaryota</taxon>
        <taxon>Fungi</taxon>
        <taxon>Dikarya</taxon>
        <taxon>Ascomycota</taxon>
        <taxon>Pezizomycotina</taxon>
        <taxon>Sordariomycetes</taxon>
        <taxon>Xylariomycetidae</taxon>
        <taxon>Xylariales</taxon>
        <taxon>Xylariaceae</taxon>
        <taxon>Anthostomella</taxon>
    </lineage>
</organism>
<feature type="transmembrane region" description="Helical" evidence="8">
    <location>
        <begin position="425"/>
        <end position="445"/>
    </location>
</feature>
<dbReference type="GO" id="GO:0022857">
    <property type="term" value="F:transmembrane transporter activity"/>
    <property type="evidence" value="ECO:0007669"/>
    <property type="project" value="InterPro"/>
</dbReference>
<feature type="transmembrane region" description="Helical" evidence="8">
    <location>
        <begin position="451"/>
        <end position="472"/>
    </location>
</feature>
<evidence type="ECO:0000256" key="7">
    <source>
        <dbReference type="SAM" id="MobiDB-lite"/>
    </source>
</evidence>
<dbReference type="EMBL" id="CAUWAG010000004">
    <property type="protein sequence ID" value="CAJ2502509.1"/>
    <property type="molecule type" value="Genomic_DNA"/>
</dbReference>
<gene>
    <name evidence="10" type="ORF">KHLLAP_LOCUS2977</name>
</gene>
<dbReference type="InterPro" id="IPR020846">
    <property type="entry name" value="MFS_dom"/>
</dbReference>
<feature type="transmembrane region" description="Helical" evidence="8">
    <location>
        <begin position="363"/>
        <end position="383"/>
    </location>
</feature>
<keyword evidence="5 8" id="KW-1133">Transmembrane helix</keyword>
<dbReference type="Proteomes" id="UP001295740">
    <property type="component" value="Unassembled WGS sequence"/>
</dbReference>
<comment type="similarity">
    <text evidence="2">Belongs to the major facilitator superfamily. TCR/Tet family.</text>
</comment>
<evidence type="ECO:0000256" key="2">
    <source>
        <dbReference type="ARBA" id="ARBA00007520"/>
    </source>
</evidence>
<dbReference type="InterPro" id="IPR011701">
    <property type="entry name" value="MFS"/>
</dbReference>
<feature type="transmembrane region" description="Helical" evidence="8">
    <location>
        <begin position="662"/>
        <end position="685"/>
    </location>
</feature>
<evidence type="ECO:0000256" key="8">
    <source>
        <dbReference type="SAM" id="Phobius"/>
    </source>
</evidence>
<feature type="transmembrane region" description="Helical" evidence="8">
    <location>
        <begin position="333"/>
        <end position="351"/>
    </location>
</feature>
<comment type="subcellular location">
    <subcellularLocation>
        <location evidence="1">Membrane</location>
        <topology evidence="1">Multi-pass membrane protein</topology>
    </subcellularLocation>
</comment>
<keyword evidence="3" id="KW-0813">Transport</keyword>
<evidence type="ECO:0000256" key="3">
    <source>
        <dbReference type="ARBA" id="ARBA00022448"/>
    </source>
</evidence>
<accession>A0AAI8VCK8</accession>
<feature type="compositionally biased region" description="Polar residues" evidence="7">
    <location>
        <begin position="14"/>
        <end position="32"/>
    </location>
</feature>
<feature type="transmembrane region" description="Helical" evidence="8">
    <location>
        <begin position="742"/>
        <end position="763"/>
    </location>
</feature>
<evidence type="ECO:0000256" key="1">
    <source>
        <dbReference type="ARBA" id="ARBA00004141"/>
    </source>
</evidence>
<protein>
    <submittedName>
        <fullName evidence="10">Uu.00g099030.m01.CDS01</fullName>
    </submittedName>
</protein>
<evidence type="ECO:0000313" key="11">
    <source>
        <dbReference type="Proteomes" id="UP001295740"/>
    </source>
</evidence>
<feature type="transmembrane region" description="Helical" evidence="8">
    <location>
        <begin position="632"/>
        <end position="650"/>
    </location>
</feature>
<dbReference type="AlphaFoldDB" id="A0AAI8VCK8"/>
<dbReference type="GO" id="GO:0005886">
    <property type="term" value="C:plasma membrane"/>
    <property type="evidence" value="ECO:0007669"/>
    <property type="project" value="TreeGrafter"/>
</dbReference>
<feature type="transmembrane region" description="Helical" evidence="8">
    <location>
        <begin position="525"/>
        <end position="544"/>
    </location>
</feature>
<keyword evidence="6 8" id="KW-0472">Membrane</keyword>
<dbReference type="PROSITE" id="PS50850">
    <property type="entry name" value="MFS"/>
    <property type="match status" value="1"/>
</dbReference>
<evidence type="ECO:0000313" key="10">
    <source>
        <dbReference type="EMBL" id="CAJ2502509.1"/>
    </source>
</evidence>
<dbReference type="Gene3D" id="1.20.1250.20">
    <property type="entry name" value="MFS general substrate transporter like domains"/>
    <property type="match status" value="1"/>
</dbReference>
<comment type="caution">
    <text evidence="10">The sequence shown here is derived from an EMBL/GenBank/DDBJ whole genome shotgun (WGS) entry which is preliminary data.</text>
</comment>
<name>A0AAI8VCK8_9PEZI</name>
<evidence type="ECO:0000256" key="6">
    <source>
        <dbReference type="ARBA" id="ARBA00023136"/>
    </source>
</evidence>
<sequence>MAFDGHTVPPVSVEQGTSSIAAPVSPTYSPTEGWSYRGDDVPASSAWQVGYSAPEGWTYQDNEVPILRQPYHYATAGGRSQQGNGPYTSNIAAAYSTAEGWTQRNDGFLAADQPTGVVYPSNDSYISASQPANYSKSEGRIYEANEGYQQQQQPHQEYWSQQSGQLSADESIYTVNETPAPGQQHTQQDLQTSNDEIRSVDHATLAPPQQFNLQYLHLTADGSAQESEGPYARDTRVYDINAFRPPFQTTPYMPDYSEYLHGTPSGTPAAEPDRQEPIYPITIGRHPREDISPWKWRMLLVANNLLTMVNGYDVSNVANIQAPVYHAFGGIELLPWVGLSYSVCNIAMIPLARKLFHFYDFKVLIVISMFFTMAGTALAGAAPNLNCLIAGRALMAVGASVIYQGILSFNVIFSYPHELAMAQASLEAFFAVGLILGPAIGGAFADSEHATWRWAFYFALPLCAIGLVLLIISFPKYRVPTTKSVTQFREIDWIGNFLHMGTFLLFGSASLFSGGNWPWNSGSAIAIWIVFSVVAIAYVVQQTFSIGTAPERRIFPCYLMGNRTVLLTFICTGCAAMVYGVTLYYTPIFYAFTHNRGPLEAAVRLLPFISVFIVMIFVAGGLLPVVRVYMPFYVAGAVFILVGGGLFHTIKPSTSESAVMGFSALIGGGVGIIWQLAIPLCSVVLQEPEERLDQAALHNMAQLGGTAIALSIAGAVYQNVGLQLLKDAVGFMGFSDHEIRELLAGVYSPILAGGNPAVLALVVDAVTETIVRCFYLLIAAGAVCFVAACCLRIEALRFVKRGATRVVVVDLEGHTELNVMK</sequence>
<reference evidence="10" key="1">
    <citation type="submission" date="2023-10" db="EMBL/GenBank/DDBJ databases">
        <authorList>
            <person name="Hackl T."/>
        </authorList>
    </citation>
    <scope>NUCLEOTIDE SEQUENCE</scope>
</reference>
<keyword evidence="11" id="KW-1185">Reference proteome</keyword>
<dbReference type="Pfam" id="PF07690">
    <property type="entry name" value="MFS_1"/>
    <property type="match status" value="1"/>
</dbReference>
<proteinExistence type="inferred from homology"/>
<dbReference type="SUPFAM" id="SSF103473">
    <property type="entry name" value="MFS general substrate transporter"/>
    <property type="match status" value="1"/>
</dbReference>
<evidence type="ECO:0000259" key="9">
    <source>
        <dbReference type="PROSITE" id="PS50850"/>
    </source>
</evidence>
<feature type="transmembrane region" description="Helical" evidence="8">
    <location>
        <begin position="605"/>
        <end position="625"/>
    </location>
</feature>
<evidence type="ECO:0000256" key="5">
    <source>
        <dbReference type="ARBA" id="ARBA00022989"/>
    </source>
</evidence>
<keyword evidence="4 8" id="KW-0812">Transmembrane</keyword>
<feature type="domain" description="Major facilitator superfamily (MFS) profile" evidence="9">
    <location>
        <begin position="299"/>
        <end position="772"/>
    </location>
</feature>
<evidence type="ECO:0000256" key="4">
    <source>
        <dbReference type="ARBA" id="ARBA00022692"/>
    </source>
</evidence>
<feature type="transmembrane region" description="Helical" evidence="8">
    <location>
        <begin position="493"/>
        <end position="513"/>
    </location>
</feature>
<feature type="transmembrane region" description="Helical" evidence="8">
    <location>
        <begin position="389"/>
        <end position="413"/>
    </location>
</feature>